<reference evidence="1 2" key="1">
    <citation type="submission" date="2020-04" db="EMBL/GenBank/DDBJ databases">
        <authorList>
            <person name="Alioto T."/>
            <person name="Alioto T."/>
            <person name="Gomez Garrido J."/>
        </authorList>
    </citation>
    <scope>NUCLEOTIDE SEQUENCE [LARGE SCALE GENOMIC DNA]</scope>
</reference>
<name>A0A8S1DNK9_9INSE</name>
<sequence length="175" mass="19511">MSQEVLPEMESNICPRGCGNQMEKIGNEFVCLQCISGRRIQQSWILNYILYGVENIEMCPKRCGNQLVRIDNYSLCMKCNAGKKLQRALGLNEIPSKRVLTGLTPPAACEQAPWSNGGLSTIAIDPVNSRCTFCSKFIAVGDREAHSIDTSCLQCGTFFGCIVNKAKHYQYDCWI</sequence>
<comment type="caution">
    <text evidence="1">The sequence shown here is derived from an EMBL/GenBank/DDBJ whole genome shotgun (WGS) entry which is preliminary data.</text>
</comment>
<protein>
    <submittedName>
        <fullName evidence="1">Uncharacterized protein</fullName>
    </submittedName>
</protein>
<accession>A0A8S1DNK9</accession>
<dbReference type="EMBL" id="CADEPI010000279">
    <property type="protein sequence ID" value="CAB3382688.1"/>
    <property type="molecule type" value="Genomic_DNA"/>
</dbReference>
<dbReference type="AlphaFoldDB" id="A0A8S1DNK9"/>
<dbReference type="Proteomes" id="UP000494165">
    <property type="component" value="Unassembled WGS sequence"/>
</dbReference>
<organism evidence="1 2">
    <name type="scientific">Cloeon dipterum</name>
    <dbReference type="NCBI Taxonomy" id="197152"/>
    <lineage>
        <taxon>Eukaryota</taxon>
        <taxon>Metazoa</taxon>
        <taxon>Ecdysozoa</taxon>
        <taxon>Arthropoda</taxon>
        <taxon>Hexapoda</taxon>
        <taxon>Insecta</taxon>
        <taxon>Pterygota</taxon>
        <taxon>Palaeoptera</taxon>
        <taxon>Ephemeroptera</taxon>
        <taxon>Pisciforma</taxon>
        <taxon>Baetidae</taxon>
        <taxon>Cloeon</taxon>
    </lineage>
</organism>
<keyword evidence="2" id="KW-1185">Reference proteome</keyword>
<gene>
    <name evidence="1" type="ORF">CLODIP_2_CD11048</name>
</gene>
<evidence type="ECO:0000313" key="1">
    <source>
        <dbReference type="EMBL" id="CAB3382688.1"/>
    </source>
</evidence>
<evidence type="ECO:0000313" key="2">
    <source>
        <dbReference type="Proteomes" id="UP000494165"/>
    </source>
</evidence>
<proteinExistence type="predicted"/>